<evidence type="ECO:0000259" key="12">
    <source>
        <dbReference type="Pfam" id="PF00593"/>
    </source>
</evidence>
<reference evidence="14" key="1">
    <citation type="submission" date="2019-12" db="EMBL/GenBank/DDBJ databases">
        <title>Comparative genomics gives insights into the taxonomy of the Azoarcus-Aromatoleum group and reveals separate origins of nif in the plant-associated Azoarcus and non-plant-associated Aromatoleum sub-groups.</title>
        <authorList>
            <person name="Lafos M."/>
            <person name="Maluk M."/>
            <person name="Batista M."/>
            <person name="Junghare M."/>
            <person name="Carmona M."/>
            <person name="Faoro H."/>
            <person name="Cruz L.M."/>
            <person name="Battistoni F."/>
            <person name="De Souza E."/>
            <person name="Pedrosa F."/>
            <person name="Chen W.-M."/>
            <person name="Poole P.S."/>
            <person name="Dixon R.A."/>
            <person name="James E.K."/>
        </authorList>
    </citation>
    <scope>NUCLEOTIDE SEQUENCE</scope>
    <source>
        <strain evidence="14">NSC3</strain>
    </source>
</reference>
<evidence type="ECO:0000256" key="1">
    <source>
        <dbReference type="ARBA" id="ARBA00004571"/>
    </source>
</evidence>
<dbReference type="Proteomes" id="UP000599523">
    <property type="component" value="Unassembled WGS sequence"/>
</dbReference>
<keyword evidence="7 10" id="KW-0472">Membrane</keyword>
<feature type="domain" description="TonB-dependent receptor plug" evidence="13">
    <location>
        <begin position="93"/>
        <end position="200"/>
    </location>
</feature>
<evidence type="ECO:0000256" key="4">
    <source>
        <dbReference type="ARBA" id="ARBA00022452"/>
    </source>
</evidence>
<dbReference type="EMBL" id="WTVM01000227">
    <property type="protein sequence ID" value="NMG05174.1"/>
    <property type="molecule type" value="Genomic_DNA"/>
</dbReference>
<evidence type="ECO:0000256" key="7">
    <source>
        <dbReference type="ARBA" id="ARBA00023136"/>
    </source>
</evidence>
<dbReference type="InterPro" id="IPR012910">
    <property type="entry name" value="Plug_dom"/>
</dbReference>
<dbReference type="InterPro" id="IPR039426">
    <property type="entry name" value="TonB-dep_rcpt-like"/>
</dbReference>
<keyword evidence="4 10" id="KW-1134">Transmembrane beta strand</keyword>
<proteinExistence type="inferred from homology"/>
<dbReference type="Gene3D" id="2.170.130.10">
    <property type="entry name" value="TonB-dependent receptor, plug domain"/>
    <property type="match status" value="1"/>
</dbReference>
<evidence type="ECO:0000259" key="13">
    <source>
        <dbReference type="Pfam" id="PF07715"/>
    </source>
</evidence>
<dbReference type="InterPro" id="IPR036942">
    <property type="entry name" value="Beta-barrel_TonB_sf"/>
</dbReference>
<evidence type="ECO:0000256" key="8">
    <source>
        <dbReference type="ARBA" id="ARBA00023170"/>
    </source>
</evidence>
<sequence>MASDLRNPEGVITCEADDEGKLGADAGILPRERDSLEPDKRTLKLSARTGWSSIVLAMLMASPSQAIENGGESSFLEALPVVLTVSRVPAVRADLPGAVTILDERLIRATGYRDLGRLLRLVPGMQTGQERGNSYWVTYHGLGKDYPNQVQILVDGRSVYSPAYMDASSHTGALALAIEDIERIEVLRGSDFATYGSNGYLGLVNIVTRHSRDESRANIRLTAGQRGVGDIVARASVQGEDLGMRVTAQSIGDDGFSGLSDSRRIGSVNLRADWRLGSTDWLLLTASHTSARRGMGYPDTLFNGSGLRDETTRAQHARVTWRRDIGPAESVEFSAHHGQERIVDEWTVHSEPPMVPLELAVNANNASRWTSLEVQHRFPATDDLQLAWGAEWRQDSLRAPILFYRQGTQQRDMARLYGNMVWRLDPEWLLNASVLAERVSGLPTRIAPRAFLIWQPTPGFSGRLGYTRAYHQPSIAEQKADSRLIHPSFGLLQRRLLADPSVRAQRIDVIEGGVLFSESGAGTLDVRVFHETVTGLIRRIPIDIPAENPLQAAVQAFLGSSSWQNYPRRVRLSGIEYEWHSPRYGGSQFLLTHSLVHTSGGSAAIRRGVASHTASLTWLQDWNGWHSSATLFRRGRMDASTGFLPGYQYMVPAVTQLDASVWREFNIGGHHGEVRLTGLNLLRSRQEVAYNPVQRAMGNRIPNVASRSVYASMSLEF</sequence>
<accession>A0A972FEA4</accession>
<dbReference type="PANTHER" id="PTHR30069">
    <property type="entry name" value="TONB-DEPENDENT OUTER MEMBRANE RECEPTOR"/>
    <property type="match status" value="1"/>
</dbReference>
<evidence type="ECO:0000256" key="9">
    <source>
        <dbReference type="ARBA" id="ARBA00023237"/>
    </source>
</evidence>
<evidence type="ECO:0000256" key="5">
    <source>
        <dbReference type="ARBA" id="ARBA00022692"/>
    </source>
</evidence>
<comment type="subcellular location">
    <subcellularLocation>
        <location evidence="1 10">Cell outer membrane</location>
        <topology evidence="1 10">Multi-pass membrane protein</topology>
    </subcellularLocation>
</comment>
<evidence type="ECO:0000256" key="2">
    <source>
        <dbReference type="ARBA" id="ARBA00009810"/>
    </source>
</evidence>
<dbReference type="RefSeq" id="WP_168989778.1">
    <property type="nucleotide sequence ID" value="NZ_CAWPHM010000141.1"/>
</dbReference>
<keyword evidence="8 14" id="KW-0675">Receptor</keyword>
<dbReference type="AlphaFoldDB" id="A0A972FEA4"/>
<dbReference type="PROSITE" id="PS52016">
    <property type="entry name" value="TONB_DEPENDENT_REC_3"/>
    <property type="match status" value="1"/>
</dbReference>
<keyword evidence="15" id="KW-1185">Reference proteome</keyword>
<dbReference type="GO" id="GO:0009279">
    <property type="term" value="C:cell outer membrane"/>
    <property type="evidence" value="ECO:0007669"/>
    <property type="project" value="UniProtKB-SubCell"/>
</dbReference>
<keyword evidence="5 10" id="KW-0812">Transmembrane</keyword>
<comment type="similarity">
    <text evidence="2 10 11">Belongs to the TonB-dependent receptor family.</text>
</comment>
<comment type="caution">
    <text evidence="14">The sequence shown here is derived from an EMBL/GenBank/DDBJ whole genome shotgun (WGS) entry which is preliminary data.</text>
</comment>
<dbReference type="PANTHER" id="PTHR30069:SF27">
    <property type="entry name" value="BLL4766 PROTEIN"/>
    <property type="match status" value="1"/>
</dbReference>
<evidence type="ECO:0000313" key="15">
    <source>
        <dbReference type="Proteomes" id="UP000599523"/>
    </source>
</evidence>
<dbReference type="InterPro" id="IPR037066">
    <property type="entry name" value="Plug_dom_sf"/>
</dbReference>
<name>A0A972FEA4_9RHOO</name>
<dbReference type="GO" id="GO:0044718">
    <property type="term" value="P:siderophore transmembrane transport"/>
    <property type="evidence" value="ECO:0007669"/>
    <property type="project" value="TreeGrafter"/>
</dbReference>
<organism evidence="14 15">
    <name type="scientific">Azoarcus taiwanensis</name>
    <dbReference type="NCBI Taxonomy" id="666964"/>
    <lineage>
        <taxon>Bacteria</taxon>
        <taxon>Pseudomonadati</taxon>
        <taxon>Pseudomonadota</taxon>
        <taxon>Betaproteobacteria</taxon>
        <taxon>Rhodocyclales</taxon>
        <taxon>Zoogloeaceae</taxon>
        <taxon>Azoarcus</taxon>
    </lineage>
</organism>
<evidence type="ECO:0000256" key="3">
    <source>
        <dbReference type="ARBA" id="ARBA00022448"/>
    </source>
</evidence>
<dbReference type="Pfam" id="PF00593">
    <property type="entry name" value="TonB_dep_Rec_b-barrel"/>
    <property type="match status" value="1"/>
</dbReference>
<keyword evidence="9 10" id="KW-0998">Cell outer membrane</keyword>
<protein>
    <submittedName>
        <fullName evidence="14">TonB-dependent receptor plug domain-containing protein</fullName>
    </submittedName>
</protein>
<dbReference type="InterPro" id="IPR000531">
    <property type="entry name" value="Beta-barrel_TonB"/>
</dbReference>
<evidence type="ECO:0000256" key="10">
    <source>
        <dbReference type="PROSITE-ProRule" id="PRU01360"/>
    </source>
</evidence>
<dbReference type="Gene3D" id="2.40.170.20">
    <property type="entry name" value="TonB-dependent receptor, beta-barrel domain"/>
    <property type="match status" value="1"/>
</dbReference>
<evidence type="ECO:0000256" key="11">
    <source>
        <dbReference type="RuleBase" id="RU003357"/>
    </source>
</evidence>
<feature type="domain" description="TonB-dependent receptor-like beta-barrel" evidence="12">
    <location>
        <begin position="248"/>
        <end position="681"/>
    </location>
</feature>
<gene>
    <name evidence="14" type="ORF">GPA21_19745</name>
</gene>
<dbReference type="GO" id="GO:0015344">
    <property type="term" value="F:siderophore uptake transmembrane transporter activity"/>
    <property type="evidence" value="ECO:0007669"/>
    <property type="project" value="TreeGrafter"/>
</dbReference>
<keyword evidence="6 11" id="KW-0798">TonB box</keyword>
<evidence type="ECO:0000256" key="6">
    <source>
        <dbReference type="ARBA" id="ARBA00023077"/>
    </source>
</evidence>
<dbReference type="Pfam" id="PF07715">
    <property type="entry name" value="Plug"/>
    <property type="match status" value="1"/>
</dbReference>
<evidence type="ECO:0000313" key="14">
    <source>
        <dbReference type="EMBL" id="NMG05174.1"/>
    </source>
</evidence>
<keyword evidence="3 10" id="KW-0813">Transport</keyword>
<dbReference type="SUPFAM" id="SSF56935">
    <property type="entry name" value="Porins"/>
    <property type="match status" value="1"/>
</dbReference>